<feature type="domain" description="Secretion system C-terminal sorting" evidence="2">
    <location>
        <begin position="93"/>
        <end position="164"/>
    </location>
</feature>
<keyword evidence="4" id="KW-1185">Reference proteome</keyword>
<evidence type="ECO:0000259" key="2">
    <source>
        <dbReference type="Pfam" id="PF18962"/>
    </source>
</evidence>
<dbReference type="InterPro" id="IPR026444">
    <property type="entry name" value="Secre_tail"/>
</dbReference>
<dbReference type="STRING" id="369401.SAMN05428642_10321"/>
<proteinExistence type="predicted"/>
<dbReference type="Proteomes" id="UP000182544">
    <property type="component" value="Unassembled WGS sequence"/>
</dbReference>
<evidence type="ECO:0000256" key="1">
    <source>
        <dbReference type="ARBA" id="ARBA00022729"/>
    </source>
</evidence>
<evidence type="ECO:0000313" key="4">
    <source>
        <dbReference type="Proteomes" id="UP000182544"/>
    </source>
</evidence>
<name>A0A1K2ILS2_9FLAO</name>
<gene>
    <name evidence="3" type="ORF">SAMN05428642_10321</name>
</gene>
<keyword evidence="1" id="KW-0732">Signal</keyword>
<dbReference type="RefSeq" id="WP_072402678.1">
    <property type="nucleotide sequence ID" value="NZ_FPKV01000003.1"/>
</dbReference>
<evidence type="ECO:0000313" key="3">
    <source>
        <dbReference type="EMBL" id="SFZ93254.1"/>
    </source>
</evidence>
<dbReference type="Pfam" id="PF18962">
    <property type="entry name" value="Por_Secre_tail"/>
    <property type="match status" value="1"/>
</dbReference>
<dbReference type="AlphaFoldDB" id="A0A1K2ILS2"/>
<sequence>MRLFLLISFCCIFQQQVLSQSNSIIRSTTGVSGGSIQVLEGDKTFLIQQSVGQPSAIGTYKNSQYILRQGFIQPNVLAKIIDKNVPLDLKLSIYPNPFDKQISLVFNEEIRSKINITVFDVSGRLIVTKAYQPYQHLDVKLENLPSGSYLLKVVANQKQFITKILKK</sequence>
<dbReference type="NCBIfam" id="TIGR04183">
    <property type="entry name" value="Por_Secre_tail"/>
    <property type="match status" value="1"/>
</dbReference>
<dbReference type="OrthoDB" id="1408995at2"/>
<dbReference type="EMBL" id="FPKV01000003">
    <property type="protein sequence ID" value="SFZ93254.1"/>
    <property type="molecule type" value="Genomic_DNA"/>
</dbReference>
<organism evidence="3 4">
    <name type="scientific">Flaviramulus basaltis</name>
    <dbReference type="NCBI Taxonomy" id="369401"/>
    <lineage>
        <taxon>Bacteria</taxon>
        <taxon>Pseudomonadati</taxon>
        <taxon>Bacteroidota</taxon>
        <taxon>Flavobacteriia</taxon>
        <taxon>Flavobacteriales</taxon>
        <taxon>Flavobacteriaceae</taxon>
        <taxon>Flaviramulus</taxon>
    </lineage>
</organism>
<reference evidence="3 4" key="1">
    <citation type="submission" date="2016-10" db="EMBL/GenBank/DDBJ databases">
        <authorList>
            <person name="de Groot N.N."/>
        </authorList>
    </citation>
    <scope>NUCLEOTIDE SEQUENCE [LARGE SCALE GENOMIC DNA]</scope>
    <source>
        <strain evidence="3 4">DSM 18180</strain>
    </source>
</reference>
<protein>
    <submittedName>
        <fullName evidence="3">Por secretion system C-terminal sorting domain-containing protein</fullName>
    </submittedName>
</protein>
<accession>A0A1K2ILS2</accession>